<dbReference type="RefSeq" id="WP_319155875.1">
    <property type="nucleotide sequence ID" value="NZ_CP138359.1"/>
</dbReference>
<dbReference type="EMBL" id="CP138359">
    <property type="protein sequence ID" value="WPF81412.1"/>
    <property type="molecule type" value="Genomic_DNA"/>
</dbReference>
<sequence length="272" mass="29766">MAVVALAGLGALLTSGGDATADTPSAATPDPAPTESSEIDTQLALYAEERLKIDELSLEFDESPVAWLVADFEWLFRQDQKVSDPNLTEFSAQTIAAQTKTFREDLEVSVAAAQARRVNTSGSVTEGIVDTAGRGFIDTQWDAATTCKDSERESWQTTGCIKKGDSLTVHLLPESEVSEWVRDFTVVHELAHVYQRADNASVKDYRGEHNDLLAQGLFQGDVEAMADCYALTYYDEWSLTNGDDSVGYGYVCDDDERQALRAWASSINAPMQ</sequence>
<keyword evidence="2" id="KW-0732">Signal</keyword>
<dbReference type="AlphaFoldDB" id="A0AAF0Z5C4"/>
<evidence type="ECO:0000313" key="4">
    <source>
        <dbReference type="Proteomes" id="UP001304340"/>
    </source>
</evidence>
<protein>
    <submittedName>
        <fullName evidence="3">Uncharacterized protein</fullName>
    </submittedName>
</protein>
<dbReference type="Proteomes" id="UP001304340">
    <property type="component" value="Chromosome"/>
</dbReference>
<evidence type="ECO:0000256" key="1">
    <source>
        <dbReference type="SAM" id="MobiDB-lite"/>
    </source>
</evidence>
<evidence type="ECO:0000256" key="2">
    <source>
        <dbReference type="SAM" id="SignalP"/>
    </source>
</evidence>
<evidence type="ECO:0000313" key="3">
    <source>
        <dbReference type="EMBL" id="WPF81412.1"/>
    </source>
</evidence>
<feature type="chain" id="PRO_5041951052" evidence="2">
    <location>
        <begin position="22"/>
        <end position="272"/>
    </location>
</feature>
<reference evidence="4" key="1">
    <citation type="submission" date="2023-11" db="EMBL/GenBank/DDBJ databases">
        <authorList>
            <person name="Helweg L.P."/>
            <person name="Kiel A."/>
            <person name="Hitz F."/>
            <person name="Ruckert-Reed C."/>
            <person name="Busche T."/>
            <person name="Kaltschmidt B."/>
            <person name="Kaltschmidt C."/>
        </authorList>
    </citation>
    <scope>NUCLEOTIDE SEQUENCE [LARGE SCALE GENOMIC DNA]</scope>
    <source>
        <strain evidence="4">4.1</strain>
    </source>
</reference>
<keyword evidence="4" id="KW-1185">Reference proteome</keyword>
<organism evidence="3 4">
    <name type="scientific">Sanguibacter biliveldensis</name>
    <dbReference type="NCBI Taxonomy" id="3030830"/>
    <lineage>
        <taxon>Bacteria</taxon>
        <taxon>Bacillati</taxon>
        <taxon>Actinomycetota</taxon>
        <taxon>Actinomycetes</taxon>
        <taxon>Micrococcales</taxon>
        <taxon>Sanguibacteraceae</taxon>
        <taxon>Sanguibacter</taxon>
    </lineage>
</organism>
<feature type="region of interest" description="Disordered" evidence="1">
    <location>
        <begin position="17"/>
        <end position="38"/>
    </location>
</feature>
<feature type="signal peptide" evidence="2">
    <location>
        <begin position="1"/>
        <end position="21"/>
    </location>
</feature>
<feature type="compositionally biased region" description="Low complexity" evidence="1">
    <location>
        <begin position="17"/>
        <end position="29"/>
    </location>
</feature>
<dbReference type="KEGG" id="sbil:SANBI_002706"/>
<gene>
    <name evidence="3" type="ORF">SANBI_002706</name>
</gene>
<name>A0AAF0Z5C4_9MICO</name>
<accession>A0AAF0Z5C4</accession>
<proteinExistence type="predicted"/>